<dbReference type="PRINTS" id="PR00992">
    <property type="entry name" value="ALARACEMASE"/>
</dbReference>
<organism evidence="8 9">
    <name type="scientific">Capnocytophaga endodontalis</name>
    <dbReference type="NCBI Taxonomy" id="2708117"/>
    <lineage>
        <taxon>Bacteria</taxon>
        <taxon>Pseudomonadati</taxon>
        <taxon>Bacteroidota</taxon>
        <taxon>Flavobacteriia</taxon>
        <taxon>Flavobacteriales</taxon>
        <taxon>Flavobacteriaceae</taxon>
        <taxon>Capnocytophaga</taxon>
    </lineage>
</organism>
<dbReference type="UniPathway" id="UPA00042">
    <property type="reaction ID" value="UER00497"/>
</dbReference>
<dbReference type="EMBL" id="CP022022">
    <property type="protein sequence ID" value="ASF43221.1"/>
    <property type="molecule type" value="Genomic_DNA"/>
</dbReference>
<dbReference type="Proteomes" id="UP000197007">
    <property type="component" value="Chromosome"/>
</dbReference>
<dbReference type="SUPFAM" id="SSF50621">
    <property type="entry name" value="Alanine racemase C-terminal domain-like"/>
    <property type="match status" value="1"/>
</dbReference>
<dbReference type="NCBIfam" id="TIGR00492">
    <property type="entry name" value="alr"/>
    <property type="match status" value="1"/>
</dbReference>
<dbReference type="InterPro" id="IPR011079">
    <property type="entry name" value="Ala_racemase_C"/>
</dbReference>
<evidence type="ECO:0000256" key="6">
    <source>
        <dbReference type="PIRSR" id="PIRSR600821-52"/>
    </source>
</evidence>
<dbReference type="GO" id="GO:0005829">
    <property type="term" value="C:cytosol"/>
    <property type="evidence" value="ECO:0007669"/>
    <property type="project" value="TreeGrafter"/>
</dbReference>
<dbReference type="HAMAP" id="MF_01201">
    <property type="entry name" value="Ala_racemase"/>
    <property type="match status" value="1"/>
</dbReference>
<protein>
    <recommendedName>
        <fullName evidence="4">Alanine racemase</fullName>
        <ecNumber evidence="4">5.1.1.1</ecNumber>
    </recommendedName>
</protein>
<dbReference type="PANTHER" id="PTHR30511">
    <property type="entry name" value="ALANINE RACEMASE"/>
    <property type="match status" value="1"/>
</dbReference>
<dbReference type="InterPro" id="IPR001608">
    <property type="entry name" value="Ala_racemase_N"/>
</dbReference>
<comment type="cofactor">
    <cofactor evidence="1 4 5">
        <name>pyridoxal 5'-phosphate</name>
        <dbReference type="ChEBI" id="CHEBI:597326"/>
    </cofactor>
</comment>
<comment type="catalytic activity">
    <reaction evidence="4">
        <text>L-alanine = D-alanine</text>
        <dbReference type="Rhea" id="RHEA:20249"/>
        <dbReference type="ChEBI" id="CHEBI:57416"/>
        <dbReference type="ChEBI" id="CHEBI:57972"/>
        <dbReference type="EC" id="5.1.1.1"/>
    </reaction>
</comment>
<dbReference type="InterPro" id="IPR029066">
    <property type="entry name" value="PLP-binding_barrel"/>
</dbReference>
<dbReference type="CDD" id="cd00430">
    <property type="entry name" value="PLPDE_III_AR"/>
    <property type="match status" value="1"/>
</dbReference>
<dbReference type="Gene3D" id="3.20.20.10">
    <property type="entry name" value="Alanine racemase"/>
    <property type="match status" value="1"/>
</dbReference>
<keyword evidence="9" id="KW-1185">Reference proteome</keyword>
<evidence type="ECO:0000313" key="8">
    <source>
        <dbReference type="EMBL" id="ASF43221.1"/>
    </source>
</evidence>
<proteinExistence type="inferred from homology"/>
<feature type="active site" description="Proton acceptor; specific for L-alanine" evidence="4">
    <location>
        <position position="264"/>
    </location>
</feature>
<evidence type="ECO:0000259" key="7">
    <source>
        <dbReference type="SMART" id="SM01005"/>
    </source>
</evidence>
<keyword evidence="3 4" id="KW-0413">Isomerase</keyword>
<dbReference type="PANTHER" id="PTHR30511:SF0">
    <property type="entry name" value="ALANINE RACEMASE, CATABOLIC-RELATED"/>
    <property type="match status" value="1"/>
</dbReference>
<feature type="active site" description="Proton acceptor; specific for D-alanine" evidence="4">
    <location>
        <position position="37"/>
    </location>
</feature>
<dbReference type="SMART" id="SM01005">
    <property type="entry name" value="Ala_racemase_C"/>
    <property type="match status" value="1"/>
</dbReference>
<dbReference type="InterPro" id="IPR009006">
    <property type="entry name" value="Ala_racemase/Decarboxylase_C"/>
</dbReference>
<dbReference type="EC" id="5.1.1.1" evidence="4"/>
<dbReference type="Pfam" id="PF01168">
    <property type="entry name" value="Ala_racemase_N"/>
    <property type="match status" value="1"/>
</dbReference>
<keyword evidence="2 4" id="KW-0663">Pyridoxal phosphate</keyword>
<dbReference type="GO" id="GO:0030632">
    <property type="term" value="P:D-alanine biosynthetic process"/>
    <property type="evidence" value="ECO:0007669"/>
    <property type="project" value="UniProtKB-UniRule"/>
</dbReference>
<sequence>MKTEETILEINLTALEKNIHYLKNRLKPTTLFLAVVKASSYGNNSVTIASHLQKKGLVNYFAVAYTSEGIALRKAEVTLPILVLHPQPINFGDIVKYNLEPTLYSQRIAKLFLGYAEKQQLADYPVHLKCNTGLNRLGFDLSEIEEVLTLLKNNTTVKVKTAYSHLAASEDMNEKEFTENQINTFIAFQEKINTIFTHKVLYHQCNTSGILNYPHAQFDMVRCGIGMYGFANDTKLQQYLTPIMTLKSVISQLHTLQIGDSLGYNRGYIANHITKTATIPVGHADGINRIYGKGKGFVFINGKKAPIIGNVCMDMILVDVTEVPCQEGDEVIVFDKNHTAETLAEAVGTISYELITSMAHRIKRIYLED</sequence>
<dbReference type="RefSeq" id="WP_088594247.1">
    <property type="nucleotide sequence ID" value="NZ_CP022022.1"/>
</dbReference>
<gene>
    <name evidence="8" type="primary">alr</name>
    <name evidence="8" type="ORF">CBG49_09115</name>
</gene>
<evidence type="ECO:0000313" key="9">
    <source>
        <dbReference type="Proteomes" id="UP000197007"/>
    </source>
</evidence>
<feature type="binding site" evidence="4 6">
    <location>
        <position position="313"/>
    </location>
    <ligand>
        <name>substrate</name>
    </ligand>
</feature>
<evidence type="ECO:0000256" key="1">
    <source>
        <dbReference type="ARBA" id="ARBA00001933"/>
    </source>
</evidence>
<dbReference type="Gene3D" id="2.40.37.10">
    <property type="entry name" value="Lyase, Ornithine Decarboxylase, Chain A, domain 1"/>
    <property type="match status" value="1"/>
</dbReference>
<evidence type="ECO:0000256" key="3">
    <source>
        <dbReference type="ARBA" id="ARBA00023235"/>
    </source>
</evidence>
<evidence type="ECO:0000256" key="5">
    <source>
        <dbReference type="PIRSR" id="PIRSR600821-50"/>
    </source>
</evidence>
<dbReference type="KEGG" id="capn:CBG49_09115"/>
<evidence type="ECO:0000256" key="4">
    <source>
        <dbReference type="HAMAP-Rule" id="MF_01201"/>
    </source>
</evidence>
<feature type="binding site" evidence="4 6">
    <location>
        <position position="136"/>
    </location>
    <ligand>
        <name>substrate</name>
    </ligand>
</feature>
<dbReference type="AlphaFoldDB" id="A0A1Z4BPJ7"/>
<reference evidence="9" key="1">
    <citation type="submission" date="2017-06" db="EMBL/GenBank/DDBJ databases">
        <title>Complete genome sequence of Capnocytophaga sp. KCOM 1579 (=ChDC OS43) isolated from a human refractory periapical abscess lesion.</title>
        <authorList>
            <person name="Kook J.-K."/>
            <person name="Park S.-N."/>
            <person name="Lim Y.K."/>
            <person name="Roh H."/>
        </authorList>
    </citation>
    <scope>NUCLEOTIDE SEQUENCE [LARGE SCALE GENOMIC DNA]</scope>
    <source>
        <strain evidence="9">ChDC OS43</strain>
    </source>
</reference>
<dbReference type="InterPro" id="IPR000821">
    <property type="entry name" value="Ala_racemase"/>
</dbReference>
<dbReference type="SUPFAM" id="SSF51419">
    <property type="entry name" value="PLP-binding barrel"/>
    <property type="match status" value="1"/>
</dbReference>
<dbReference type="GO" id="GO:0008784">
    <property type="term" value="F:alanine racemase activity"/>
    <property type="evidence" value="ECO:0007669"/>
    <property type="project" value="UniProtKB-UniRule"/>
</dbReference>
<name>A0A1Z4BPJ7_9FLAO</name>
<feature type="domain" description="Alanine racemase C-terminal" evidence="7">
    <location>
        <begin position="243"/>
        <end position="367"/>
    </location>
</feature>
<dbReference type="Pfam" id="PF00842">
    <property type="entry name" value="Ala_racemase_C"/>
    <property type="match status" value="1"/>
</dbReference>
<accession>A0A1Z4BPJ7</accession>
<comment type="pathway">
    <text evidence="4">Amino-acid biosynthesis; D-alanine biosynthesis; D-alanine from L-alanine: step 1/1.</text>
</comment>
<dbReference type="GO" id="GO:0030170">
    <property type="term" value="F:pyridoxal phosphate binding"/>
    <property type="evidence" value="ECO:0007669"/>
    <property type="project" value="UniProtKB-UniRule"/>
</dbReference>
<feature type="modified residue" description="N6-(pyridoxal phosphate)lysine" evidence="4 5">
    <location>
        <position position="37"/>
    </location>
</feature>
<evidence type="ECO:0000256" key="2">
    <source>
        <dbReference type="ARBA" id="ARBA00022898"/>
    </source>
</evidence>
<comment type="function">
    <text evidence="4">Catalyzes the interconversion of L-alanine and D-alanine. May also act on other amino acids.</text>
</comment>
<comment type="similarity">
    <text evidence="4">Belongs to the alanine racemase family.</text>
</comment>